<name>K0SZQ2_THAOC</name>
<protein>
    <submittedName>
        <fullName evidence="3">Uncharacterized protein</fullName>
    </submittedName>
</protein>
<gene>
    <name evidence="3" type="ORF">THAOC_07684</name>
</gene>
<dbReference type="eggNOG" id="ENOG502T2TH">
    <property type="taxonomic scope" value="Eukaryota"/>
</dbReference>
<dbReference type="Gene3D" id="1.25.40.10">
    <property type="entry name" value="Tetratricopeptide repeat domain"/>
    <property type="match status" value="1"/>
</dbReference>
<evidence type="ECO:0000313" key="3">
    <source>
        <dbReference type="EMBL" id="EJK70920.1"/>
    </source>
</evidence>
<keyword evidence="4" id="KW-1185">Reference proteome</keyword>
<accession>K0SZQ2</accession>
<feature type="repeat" description="TPR" evidence="1">
    <location>
        <begin position="287"/>
        <end position="320"/>
    </location>
</feature>
<reference evidence="3 4" key="1">
    <citation type="journal article" date="2012" name="Genome Biol.">
        <title>Genome and low-iron response of an oceanic diatom adapted to chronic iron limitation.</title>
        <authorList>
            <person name="Lommer M."/>
            <person name="Specht M."/>
            <person name="Roy A.S."/>
            <person name="Kraemer L."/>
            <person name="Andreson R."/>
            <person name="Gutowska M.A."/>
            <person name="Wolf J."/>
            <person name="Bergner S.V."/>
            <person name="Schilhabel M.B."/>
            <person name="Klostermeier U.C."/>
            <person name="Beiko R.G."/>
            <person name="Rosenstiel P."/>
            <person name="Hippler M."/>
            <person name="Laroche J."/>
        </authorList>
    </citation>
    <scope>NUCLEOTIDE SEQUENCE [LARGE SCALE GENOMIC DNA]</scope>
    <source>
        <strain evidence="3 4">CCMP1005</strain>
    </source>
</reference>
<evidence type="ECO:0000313" key="4">
    <source>
        <dbReference type="Proteomes" id="UP000266841"/>
    </source>
</evidence>
<comment type="caution">
    <text evidence="3">The sequence shown here is derived from an EMBL/GenBank/DDBJ whole genome shotgun (WGS) entry which is preliminary data.</text>
</comment>
<keyword evidence="1" id="KW-0802">TPR repeat</keyword>
<evidence type="ECO:0000256" key="1">
    <source>
        <dbReference type="PROSITE-ProRule" id="PRU00339"/>
    </source>
</evidence>
<dbReference type="PROSITE" id="PS50005">
    <property type="entry name" value="TPR"/>
    <property type="match status" value="1"/>
</dbReference>
<sequence length="363" mass="40616">MLGVRPVRRTLALGVCYLVVVASQAQRAQSTFITASPSHRSRQNVFATADSALQAVWDVYVDQSKTKVRGDNKMSPPRVMETIEMLSPSPDLCRVYPFAEGKRKGQSVVRCVQRDQDNDSVLSAFEVTVNTLDGIYRLMSHHMGLSDIEKIYDVLKNIEEGDRKVAEDESNAANEAIECYTRVLKSIDRNSMLESKVRAAYHQKELQALVQDLTETIPSETTIKIIFQTASSYPSLKPSLFSKLSGDAKEQQAKFRSIRFRHDMYEFALLHAVQDSLQSTQLLPENSKAFRIAGECLASLRKMGEAALYFRRALALLPPHDEDILGLVDVLQKNQMKQELAERARLSGFSGDTLRLALDVAAA</sequence>
<evidence type="ECO:0000256" key="2">
    <source>
        <dbReference type="SAM" id="SignalP"/>
    </source>
</evidence>
<feature type="chain" id="PRO_5003841534" evidence="2">
    <location>
        <begin position="31"/>
        <end position="363"/>
    </location>
</feature>
<feature type="signal peptide" evidence="2">
    <location>
        <begin position="1"/>
        <end position="30"/>
    </location>
</feature>
<dbReference type="AlphaFoldDB" id="K0SZQ2"/>
<organism evidence="3 4">
    <name type="scientific">Thalassiosira oceanica</name>
    <name type="common">Marine diatom</name>
    <dbReference type="NCBI Taxonomy" id="159749"/>
    <lineage>
        <taxon>Eukaryota</taxon>
        <taxon>Sar</taxon>
        <taxon>Stramenopiles</taxon>
        <taxon>Ochrophyta</taxon>
        <taxon>Bacillariophyta</taxon>
        <taxon>Coscinodiscophyceae</taxon>
        <taxon>Thalassiosirophycidae</taxon>
        <taxon>Thalassiosirales</taxon>
        <taxon>Thalassiosiraceae</taxon>
        <taxon>Thalassiosira</taxon>
    </lineage>
</organism>
<dbReference type="SUPFAM" id="SSF48452">
    <property type="entry name" value="TPR-like"/>
    <property type="match status" value="1"/>
</dbReference>
<dbReference type="InterPro" id="IPR019734">
    <property type="entry name" value="TPR_rpt"/>
</dbReference>
<dbReference type="EMBL" id="AGNL01007875">
    <property type="protein sequence ID" value="EJK70920.1"/>
    <property type="molecule type" value="Genomic_DNA"/>
</dbReference>
<dbReference type="InterPro" id="IPR011990">
    <property type="entry name" value="TPR-like_helical_dom_sf"/>
</dbReference>
<dbReference type="Proteomes" id="UP000266841">
    <property type="component" value="Unassembled WGS sequence"/>
</dbReference>
<dbReference type="OrthoDB" id="201014at2759"/>
<keyword evidence="2" id="KW-0732">Signal</keyword>
<proteinExistence type="predicted"/>
<dbReference type="OMA" id="HDMYEFA"/>